<organism evidence="3 4">
    <name type="scientific">Zingiber officinale</name>
    <name type="common">Ginger</name>
    <name type="synonym">Amomum zingiber</name>
    <dbReference type="NCBI Taxonomy" id="94328"/>
    <lineage>
        <taxon>Eukaryota</taxon>
        <taxon>Viridiplantae</taxon>
        <taxon>Streptophyta</taxon>
        <taxon>Embryophyta</taxon>
        <taxon>Tracheophyta</taxon>
        <taxon>Spermatophyta</taxon>
        <taxon>Magnoliopsida</taxon>
        <taxon>Liliopsida</taxon>
        <taxon>Zingiberales</taxon>
        <taxon>Zingiberaceae</taxon>
        <taxon>Zingiber</taxon>
    </lineage>
</organism>
<reference evidence="3 4" key="1">
    <citation type="submission" date="2020-08" db="EMBL/GenBank/DDBJ databases">
        <title>Plant Genome Project.</title>
        <authorList>
            <person name="Zhang R.-G."/>
        </authorList>
    </citation>
    <scope>NUCLEOTIDE SEQUENCE [LARGE SCALE GENOMIC DNA]</scope>
    <source>
        <tissue evidence="3">Rhizome</tissue>
    </source>
</reference>
<feature type="compositionally biased region" description="Polar residues" evidence="1">
    <location>
        <begin position="210"/>
        <end position="225"/>
    </location>
</feature>
<proteinExistence type="predicted"/>
<sequence>MGRVGATKPHGEVPFHPFQSTPNDKRPASVPRRASFANGKENRRAGVRGEVLIARPKLEENSAAIAGVRLSTSSFPRGKPSEPSDMASELRGKRRLPRVSTSGQLGIASGRDPEAQAGGRRSFGGIRVSDTFLPGKGLCDQSLKKNAERLDTFLRNPEPKGDAESLDLIAEKLGRKNGDDSNSNAKGSSSSLKPKKEAPLLEKKARSLKESASLQTRESSKNSTVGESRICGIEKVIADAVRGTTSKQGSSKVMKANCQDKNKFVSGHNDPISIPSYTVGELKKEVVEARFFLHDKLQRDVISSGILEGHSSDRSDSYFEDESLGSIDENSIAVKFLASLDLEQGEPRNNVVTLASEHATVEATGFGESTSVAVYALKKMLCEIGQKALTGGWFVSEEAVLLAHHNGSCSAGNATESGFCSWDYYTRDIQAFCMGDTTNSSPLPCSSMMPLGSLSNAGLRMSNSSTRQKSVIAYDIRDDEFVSKWETSNPVTRMDYSSPLQWRSRGKSEFRQRWRAISK</sequence>
<feature type="region of interest" description="Disordered" evidence="1">
    <location>
        <begin position="174"/>
        <end position="225"/>
    </location>
</feature>
<evidence type="ECO:0000256" key="1">
    <source>
        <dbReference type="SAM" id="MobiDB-lite"/>
    </source>
</evidence>
<protein>
    <recommendedName>
        <fullName evidence="2">At4g14310 8-bladed propeller domain-containing protein</fullName>
    </recommendedName>
</protein>
<keyword evidence="4" id="KW-1185">Reference proteome</keyword>
<gene>
    <name evidence="3" type="ORF">ZIOFF_026465</name>
</gene>
<feature type="compositionally biased region" description="Low complexity" evidence="1">
    <location>
        <begin position="180"/>
        <end position="192"/>
    </location>
</feature>
<feature type="domain" description="At4g14310 8-bladed propeller" evidence="2">
    <location>
        <begin position="462"/>
        <end position="507"/>
    </location>
</feature>
<dbReference type="PANTHER" id="PTHR35492">
    <property type="entry name" value="TRANSDUCIN/WD40 REPEAT-LIKE SUPERFAMILY PROTEIN"/>
    <property type="match status" value="1"/>
</dbReference>
<dbReference type="Pfam" id="PF25465">
    <property type="entry name" value="Beta-prop_At4g14310"/>
    <property type="match status" value="1"/>
</dbReference>
<dbReference type="AlphaFoldDB" id="A0A8J5LKI3"/>
<accession>A0A8J5LKI3</accession>
<evidence type="ECO:0000313" key="4">
    <source>
        <dbReference type="Proteomes" id="UP000734854"/>
    </source>
</evidence>
<feature type="compositionally biased region" description="Basic and acidic residues" evidence="1">
    <location>
        <begin position="194"/>
        <end position="209"/>
    </location>
</feature>
<dbReference type="InterPro" id="IPR045289">
    <property type="entry name" value="At4g14310-like"/>
</dbReference>
<dbReference type="Proteomes" id="UP000734854">
    <property type="component" value="Unassembled WGS sequence"/>
</dbReference>
<dbReference type="PANTHER" id="PTHR35492:SF1">
    <property type="entry name" value="TRANSDUCIN_WD40 REPEAT-LIKE SUPERFAMILY PROTEIN"/>
    <property type="match status" value="1"/>
</dbReference>
<name>A0A8J5LKI3_ZINOF</name>
<dbReference type="EMBL" id="JACMSC010000007">
    <property type="protein sequence ID" value="KAG6516018.1"/>
    <property type="molecule type" value="Genomic_DNA"/>
</dbReference>
<dbReference type="InterPro" id="IPR057442">
    <property type="entry name" value="Beta-prop_At4g14310"/>
</dbReference>
<evidence type="ECO:0000313" key="3">
    <source>
        <dbReference type="EMBL" id="KAG6516018.1"/>
    </source>
</evidence>
<feature type="region of interest" description="Disordered" evidence="1">
    <location>
        <begin position="1"/>
        <end position="49"/>
    </location>
</feature>
<evidence type="ECO:0000259" key="2">
    <source>
        <dbReference type="Pfam" id="PF25465"/>
    </source>
</evidence>
<comment type="caution">
    <text evidence="3">The sequence shown here is derived from an EMBL/GenBank/DDBJ whole genome shotgun (WGS) entry which is preliminary data.</text>
</comment>
<feature type="region of interest" description="Disordered" evidence="1">
    <location>
        <begin position="71"/>
        <end position="126"/>
    </location>
</feature>